<evidence type="ECO:0000313" key="2">
    <source>
        <dbReference type="Proteomes" id="UP001515480"/>
    </source>
</evidence>
<accession>A0AB34JKK7</accession>
<gene>
    <name evidence="1" type="ORF">AB1Y20_021160</name>
</gene>
<dbReference type="AlphaFoldDB" id="A0AB34JKK7"/>
<dbReference type="Proteomes" id="UP001515480">
    <property type="component" value="Unassembled WGS sequence"/>
</dbReference>
<name>A0AB34JKK7_PRYPA</name>
<comment type="caution">
    <text evidence="1">The sequence shown here is derived from an EMBL/GenBank/DDBJ whole genome shotgun (WGS) entry which is preliminary data.</text>
</comment>
<proteinExistence type="predicted"/>
<sequence>MATGPIHAAVATPSEYSLAFATTGAPAVVNASDMKVEVENSHWFVSVASHELVASGLRYVVSYAQLNELMWCVAECDADLRSVRFVQVAVELAWVQDLLQACLNAGLSRSPLRTWSAVCTVLCRCAQSLAGAAAATRRLRAGDLHKLQVLGGRGTHVFSGAAADPSRAAWLEALEVGGVVAMCKGSARVLALLERLLAPGAGRWQLAGRDDAAGHCAATATRILRTAGAVTNNPQIAVDSPASQAAEVVIFLSTTFPVAPMMPNPAPTAAAVMQYVVNRNRTSADRFALDFDDSWAAYTAFGTVLYDASDADARQYLTAWLSILGTKVGGRDVDWAATYWLMVGAMFVTMLNTGLRKCSVSTAHPDDFQILLCNVTWWISGEQVCEPTRSDLQRVRPGDFVAIVPPPGPRGE</sequence>
<evidence type="ECO:0000313" key="1">
    <source>
        <dbReference type="EMBL" id="KAL1521498.1"/>
    </source>
</evidence>
<organism evidence="1 2">
    <name type="scientific">Prymnesium parvum</name>
    <name type="common">Toxic golden alga</name>
    <dbReference type="NCBI Taxonomy" id="97485"/>
    <lineage>
        <taxon>Eukaryota</taxon>
        <taxon>Haptista</taxon>
        <taxon>Haptophyta</taxon>
        <taxon>Prymnesiophyceae</taxon>
        <taxon>Prymnesiales</taxon>
        <taxon>Prymnesiaceae</taxon>
        <taxon>Prymnesium</taxon>
    </lineage>
</organism>
<keyword evidence="2" id="KW-1185">Reference proteome</keyword>
<protein>
    <submittedName>
        <fullName evidence="1">Uncharacterized protein</fullName>
    </submittedName>
</protein>
<reference evidence="1 2" key="1">
    <citation type="journal article" date="2024" name="Science">
        <title>Giant polyketide synthase enzymes in the biosynthesis of giant marine polyether toxins.</title>
        <authorList>
            <person name="Fallon T.R."/>
            <person name="Shende V.V."/>
            <person name="Wierzbicki I.H."/>
            <person name="Pendleton A.L."/>
            <person name="Watervoot N.F."/>
            <person name="Auber R.P."/>
            <person name="Gonzalez D.J."/>
            <person name="Wisecaver J.H."/>
            <person name="Moore B.S."/>
        </authorList>
    </citation>
    <scope>NUCLEOTIDE SEQUENCE [LARGE SCALE GENOMIC DNA]</scope>
    <source>
        <strain evidence="1 2">12B1</strain>
    </source>
</reference>
<dbReference type="EMBL" id="JBGBPQ010000007">
    <property type="protein sequence ID" value="KAL1521498.1"/>
    <property type="molecule type" value="Genomic_DNA"/>
</dbReference>